<accession>A0A7J7VYB2</accession>
<feature type="region of interest" description="Disordered" evidence="14">
    <location>
        <begin position="1569"/>
        <end position="1593"/>
    </location>
</feature>
<dbReference type="GO" id="GO:0007411">
    <property type="term" value="P:axon guidance"/>
    <property type="evidence" value="ECO:0007669"/>
    <property type="project" value="TreeGrafter"/>
</dbReference>
<evidence type="ECO:0000256" key="6">
    <source>
        <dbReference type="ARBA" id="ARBA00022869"/>
    </source>
</evidence>
<keyword evidence="3" id="KW-0272">Extracellular matrix</keyword>
<feature type="disulfide bond" evidence="12">
    <location>
        <begin position="354"/>
        <end position="368"/>
    </location>
</feature>
<dbReference type="Proteomes" id="UP000527355">
    <property type="component" value="Unassembled WGS sequence"/>
</dbReference>
<feature type="disulfide bond" evidence="12">
    <location>
        <begin position="438"/>
        <end position="447"/>
    </location>
</feature>
<dbReference type="FunFam" id="2.60.120.200:FF:000175">
    <property type="entry name" value="Laminin subunit alpha 5"/>
    <property type="match status" value="1"/>
</dbReference>
<dbReference type="Pfam" id="PF06008">
    <property type="entry name" value="Laminin_I"/>
    <property type="match status" value="1"/>
</dbReference>
<feature type="domain" description="Laminin EGF-like" evidence="16">
    <location>
        <begin position="317"/>
        <end position="370"/>
    </location>
</feature>
<reference evidence="18 19" key="1">
    <citation type="journal article" date="2020" name="Nature">
        <title>Six reference-quality genomes reveal evolution of bat adaptations.</title>
        <authorList>
            <person name="Jebb D."/>
            <person name="Huang Z."/>
            <person name="Pippel M."/>
            <person name="Hughes G.M."/>
            <person name="Lavrichenko K."/>
            <person name="Devanna P."/>
            <person name="Winkler S."/>
            <person name="Jermiin L.S."/>
            <person name="Skirmuntt E.C."/>
            <person name="Katzourakis A."/>
            <person name="Burkitt-Gray L."/>
            <person name="Ray D.A."/>
            <person name="Sullivan K.A.M."/>
            <person name="Roscito J.G."/>
            <person name="Kirilenko B.M."/>
            <person name="Davalos L.M."/>
            <person name="Corthals A.P."/>
            <person name="Power M.L."/>
            <person name="Jones G."/>
            <person name="Ransome R.D."/>
            <person name="Dechmann D.K.N."/>
            <person name="Locatelli A.G."/>
            <person name="Puechmaille S.J."/>
            <person name="Fedrigo O."/>
            <person name="Jarvis E.D."/>
            <person name="Hiller M."/>
            <person name="Vernes S.C."/>
            <person name="Myers E.W."/>
            <person name="Teeling E.C."/>
        </authorList>
    </citation>
    <scope>NUCLEOTIDE SEQUENCE [LARGE SCALE GENOMIC DNA]</scope>
    <source>
        <strain evidence="18">MMyoMyo1</strain>
        <tissue evidence="18">Flight muscle</tissue>
    </source>
</reference>
<feature type="domain" description="Laminin EGF-like" evidence="16">
    <location>
        <begin position="418"/>
        <end position="464"/>
    </location>
</feature>
<dbReference type="InterPro" id="IPR050440">
    <property type="entry name" value="Laminin/Netrin_ECM"/>
</dbReference>
<dbReference type="PROSITE" id="PS01248">
    <property type="entry name" value="EGF_LAM_1"/>
    <property type="match status" value="2"/>
</dbReference>
<comment type="caution">
    <text evidence="12">Lacks conserved residue(s) required for the propagation of feature annotation.</text>
</comment>
<comment type="caution">
    <text evidence="18">The sequence shown here is derived from an EMBL/GenBank/DDBJ whole genome shotgun (WGS) entry which is preliminary data.</text>
</comment>
<dbReference type="InterPro" id="IPR013320">
    <property type="entry name" value="ConA-like_dom_sf"/>
</dbReference>
<dbReference type="SMART" id="SM00180">
    <property type="entry name" value="EGF_Lam"/>
    <property type="match status" value="7"/>
</dbReference>
<evidence type="ECO:0000259" key="17">
    <source>
        <dbReference type="PROSITE" id="PS51115"/>
    </source>
</evidence>
<dbReference type="CDD" id="cd00055">
    <property type="entry name" value="EGF_Lam"/>
    <property type="match status" value="7"/>
</dbReference>
<keyword evidence="10" id="KW-0325">Glycoprotein</keyword>
<evidence type="ECO:0000259" key="16">
    <source>
        <dbReference type="PROSITE" id="PS50027"/>
    </source>
</evidence>
<evidence type="ECO:0000256" key="5">
    <source>
        <dbReference type="ARBA" id="ARBA00022737"/>
    </source>
</evidence>
<dbReference type="Pfam" id="PF00052">
    <property type="entry name" value="Laminin_B"/>
    <property type="match status" value="1"/>
</dbReference>
<feature type="domain" description="Laminin IV type A" evidence="17">
    <location>
        <begin position="1"/>
        <end position="177"/>
    </location>
</feature>
<dbReference type="GO" id="GO:0002009">
    <property type="term" value="P:morphogenesis of an epithelium"/>
    <property type="evidence" value="ECO:0007669"/>
    <property type="project" value="UniProtKB-ARBA"/>
</dbReference>
<comment type="subcellular location">
    <subcellularLocation>
        <location evidence="1">Secreted</location>
        <location evidence="1">Extracellular space</location>
        <location evidence="1">Extracellular matrix</location>
        <location evidence="1">Basement membrane</location>
    </subcellularLocation>
</comment>
<dbReference type="EMBL" id="JABWUV010000009">
    <property type="protein sequence ID" value="KAF6330164.1"/>
    <property type="molecule type" value="Genomic_DNA"/>
</dbReference>
<protein>
    <submittedName>
        <fullName evidence="18">Laminin subunit alpha 5</fullName>
    </submittedName>
</protein>
<dbReference type="Pfam" id="PF00053">
    <property type="entry name" value="EGF_laminin"/>
    <property type="match status" value="5"/>
</dbReference>
<feature type="domain" description="Laminin G" evidence="15">
    <location>
        <begin position="1287"/>
        <end position="1461"/>
    </location>
</feature>
<evidence type="ECO:0000256" key="3">
    <source>
        <dbReference type="ARBA" id="ARBA00022530"/>
    </source>
</evidence>
<feature type="coiled-coil region" evidence="13">
    <location>
        <begin position="943"/>
        <end position="1049"/>
    </location>
</feature>
<dbReference type="Pfam" id="PF24973">
    <property type="entry name" value="EGF_LMN_ATRN"/>
    <property type="match status" value="1"/>
</dbReference>
<sequence>MEGWMLLSSDRQVVPHELRAEAGLLHADLQHVPETVPELYWHAPPSYLGDRVSSYGGTLRYELHAESQRGDVFLPTESRPDVLLQGNQMSIMFLEPGRSEPGHVHQGQLQLVEGNFRHTETHSAVSREELMMVLAGLQQLQIRALFSKFSRAVSLGKVALEVASKMGGGPLASNVELCMCPANYLGDSCQECAPGYYRDIKGLFLGRCIPCQCHGHSDLCIPGLGTCMDCQHNTEGNHCERCQAGFVRIGTEDPAAPCVSCPCPVSVPSNNFAVGCVFPGGRPQCLCKPGYAGASCERCAPGFFGNPLVLGSSCQPCNCSGNGDPNMIFKDCDPLTGACHSCLRHTTGPHCETCAPGFYGNALLPGNCTRCDCSPCGTEACDPHSGYCLCKAGVTGPRCDHCQEGHFGFEGCGGCRPCACGPASKGSECHPQSGQCHCWPGAGGLQCRECAPGHWGLPEQGCRRCQCQEGHCDVHTGRCTCPPGLSGERCDTCSHQHQVLVPGGPGSGGVHCEVCDHCVVLLLDDLERASTLLPAIREQLRGVDTSSLAWARLHRLNASIADLQSQLRSPAGPRHETAQQLEALERQSESLGQDAQRMDSQATGARVRAGQLLDSTEATLGRAQALLKAILALDRTLSELMTDHLSPGNASAPSGEQLRQTLAKVDRLLGEMRARDLGAPRAVAEAELDEAQRLLAHVQEQLTSRWEGNQALAARTRDQLAQHEAGLMDLREALNRAVGTTREAEELNSRNQERLEEALHWKQELFRDNATLRDTLRAASDTLARVSELLHGMDRAKEEYEHLAASLDGAWTPLLEKIRAFSPASGKVDLVEAAEAHARQLDQLAHNLSSIIRGVNQDRFIQRAIEAANAYSSILRAVQAAEGAAGQALQQAGHTWAMAVQQGLAPRAGELRANSSALEQAVLREQQRLGRVRATLQGTGTQLRDTRAKKEQLAARVQEVQAMLAMDTDETSKKIAHAKAVATRAQDTAARVQSRLRDMQRNLEQWQGQYGGLQSQDLGQVVLDAGRSVSTLEKTLPQLLAKLNLLENRGGHNASLALSASIGRVRELIAQARGAASKVKVSMKFNGRSGVQLRAPRDLTDLAAYTALKFYLQSPEPTSDQVSEDQFVLYMGSRQATGDYMGVALRNQKVHWVYRLGGAGPATLSIDENIGEEFAAISLERTLQFGHMSVTVEKQMSHETKGDTVAPGAEGLLSLQPDDFVFYVGGYPSNFTPPEPLRFPRYRGCIEMGTLNEAVVSLYNFEKTFQLNTAVDKPCARTKSTGDPWLTDGSYLEGSGFARIKVESQISNTKRFEQELRLMSYSGIIFFLQHQGQFLCLAVLEGRLVLLYDFGEGLQEAKPIQPPPPLTVASKAIQVFLLGGSRKRVLVRVERATVFSMEQENVLELANAYYLGGAPPDQLPPSLRQLFPSGGSVRGCIKGIKALGKYVDLKRLNTTGISAGCTADLLVGRAMTFHGHGFLPLELPEVAPLTSSVYSGFGFRSTQDSGLLYHRASPVGPCEVSLQQGHVNLRFVTTEVKTPGGFADGFPHYVAFYSNTTGVWLYVDDQLQQMKPHQGPPPRPQPQPQPEGPHRLLLGGLGASNTIRNFSGCITNVFVQRLMGPQRVLDLQQNMGGINVSSGCAPAAPGTQTPVQAPRGLQATVAQKVSRHTRQPAQDSACTPPRPLGTVHGTYQFGGPLSSYLEFTAVLAPFENWSHFSMVVRPRTRRGLLLLAVPLAAGSPSLALFLSHRYFVAQTQGPGPELRVLSHQRSKADRWHKVSVRWERTRIQLQVDGVWTQSQEQPGQEPGQQYQGAEGPQPYTLFVGGLPVHGPKLPMFISSSWFSGCVRRLMVDGQALSTPNRMVGVTPCLSEPLEMGLFFAGSRGAITLDTLGTTLPDVSLRLEVRPQTAAGLIFHLGQFQVPPYLELQVLEKQVLLWADDGAGKFSTSVTLSKELCDGQWHQLAVTKSRTALRLEVDSQSNQTLGPMLQASDSAPVPLHLGGLPGPSDTQAGHPTPTHPWPPFYQGCMRNLMVNQAFVTLQRSAGVQGAVGASGCPAT</sequence>
<evidence type="ECO:0000256" key="9">
    <source>
        <dbReference type="ARBA" id="ARBA00023157"/>
    </source>
</evidence>
<keyword evidence="9 12" id="KW-1015">Disulfide bond</keyword>
<dbReference type="PROSITE" id="PS51115">
    <property type="entry name" value="LAMININ_IVA"/>
    <property type="match status" value="1"/>
</dbReference>
<keyword evidence="6" id="KW-0084">Basement membrane</keyword>
<dbReference type="VEuPathDB" id="HostDB:GeneID_118663687"/>
<dbReference type="FunFam" id="2.10.25.10:FF:000454">
    <property type="entry name" value="Laminin subunit alpha 1"/>
    <property type="match status" value="1"/>
</dbReference>
<dbReference type="PANTHER" id="PTHR10574">
    <property type="entry name" value="NETRIN/LAMININ-RELATED"/>
    <property type="match status" value="1"/>
</dbReference>
<feature type="compositionally biased region" description="Pro residues" evidence="14">
    <location>
        <begin position="1574"/>
        <end position="1587"/>
    </location>
</feature>
<evidence type="ECO:0000256" key="13">
    <source>
        <dbReference type="SAM" id="Coils"/>
    </source>
</evidence>
<evidence type="ECO:0000256" key="11">
    <source>
        <dbReference type="ARBA" id="ARBA00023292"/>
    </source>
</evidence>
<dbReference type="Gene3D" id="2.170.300.10">
    <property type="entry name" value="Tie2 ligand-binding domain superfamily"/>
    <property type="match status" value="1"/>
</dbReference>
<evidence type="ECO:0000313" key="18">
    <source>
        <dbReference type="EMBL" id="KAF6330164.1"/>
    </source>
</evidence>
<evidence type="ECO:0000256" key="4">
    <source>
        <dbReference type="ARBA" id="ARBA00022729"/>
    </source>
</evidence>
<feature type="disulfide bond" evidence="12">
    <location>
        <begin position="390"/>
        <end position="399"/>
    </location>
</feature>
<keyword evidence="7" id="KW-0130">Cell adhesion</keyword>
<dbReference type="CDD" id="cd00110">
    <property type="entry name" value="LamG"/>
    <property type="match status" value="5"/>
</dbReference>
<evidence type="ECO:0000256" key="12">
    <source>
        <dbReference type="PROSITE-ProRule" id="PRU00460"/>
    </source>
</evidence>
<dbReference type="GO" id="GO:0043256">
    <property type="term" value="C:laminin complex"/>
    <property type="evidence" value="ECO:0007669"/>
    <property type="project" value="UniProtKB-ARBA"/>
</dbReference>
<feature type="domain" description="Laminin EGF-like" evidence="16">
    <location>
        <begin position="371"/>
        <end position="417"/>
    </location>
</feature>
<dbReference type="Gene3D" id="2.10.25.10">
    <property type="entry name" value="Laminin"/>
    <property type="match status" value="5"/>
</dbReference>
<feature type="domain" description="Laminin EGF-like" evidence="16">
    <location>
        <begin position="261"/>
        <end position="316"/>
    </location>
</feature>
<dbReference type="GO" id="GO:0030334">
    <property type="term" value="P:regulation of cell migration"/>
    <property type="evidence" value="ECO:0007669"/>
    <property type="project" value="InterPro"/>
</dbReference>
<keyword evidence="8 13" id="KW-0175">Coiled coil</keyword>
<dbReference type="SMART" id="SM00181">
    <property type="entry name" value="EGF"/>
    <property type="match status" value="6"/>
</dbReference>
<feature type="disulfide bond" evidence="12">
    <location>
        <begin position="287"/>
        <end position="296"/>
    </location>
</feature>
<dbReference type="InterPro" id="IPR002049">
    <property type="entry name" value="LE_dom"/>
</dbReference>
<feature type="domain" description="Laminin EGF-like" evidence="16">
    <location>
        <begin position="211"/>
        <end position="260"/>
    </location>
</feature>
<evidence type="ECO:0000256" key="2">
    <source>
        <dbReference type="ARBA" id="ARBA00022525"/>
    </source>
</evidence>
<feature type="domain" description="Laminin G" evidence="15">
    <location>
        <begin position="1690"/>
        <end position="1868"/>
    </location>
</feature>
<dbReference type="GO" id="GO:0005576">
    <property type="term" value="C:extracellular region"/>
    <property type="evidence" value="ECO:0007669"/>
    <property type="project" value="UniProtKB-ARBA"/>
</dbReference>
<dbReference type="FunFam" id="2.10.25.10:FF:000051">
    <property type="entry name" value="Laminin subunit alpha 4"/>
    <property type="match status" value="1"/>
</dbReference>
<feature type="disulfide bond" evidence="12">
    <location>
        <begin position="342"/>
        <end position="351"/>
    </location>
</feature>
<dbReference type="SMART" id="SM00281">
    <property type="entry name" value="LamB"/>
    <property type="match status" value="1"/>
</dbReference>
<evidence type="ECO:0000256" key="10">
    <source>
        <dbReference type="ARBA" id="ARBA00023180"/>
    </source>
</evidence>
<feature type="coiled-coil region" evidence="13">
    <location>
        <begin position="574"/>
        <end position="601"/>
    </location>
</feature>
<dbReference type="GO" id="GO:0048732">
    <property type="term" value="P:gland development"/>
    <property type="evidence" value="ECO:0007669"/>
    <property type="project" value="UniProtKB-ARBA"/>
</dbReference>
<organism evidence="18 19">
    <name type="scientific">Myotis myotis</name>
    <name type="common">Greater mouse-eared bat</name>
    <name type="synonym">Vespertilio myotis</name>
    <dbReference type="NCBI Taxonomy" id="51298"/>
    <lineage>
        <taxon>Eukaryota</taxon>
        <taxon>Metazoa</taxon>
        <taxon>Chordata</taxon>
        <taxon>Craniata</taxon>
        <taxon>Vertebrata</taxon>
        <taxon>Euteleostomi</taxon>
        <taxon>Mammalia</taxon>
        <taxon>Eutheria</taxon>
        <taxon>Laurasiatheria</taxon>
        <taxon>Chiroptera</taxon>
        <taxon>Yangochiroptera</taxon>
        <taxon>Vespertilionidae</taxon>
        <taxon>Myotis</taxon>
    </lineage>
</organism>
<feature type="coiled-coil region" evidence="13">
    <location>
        <begin position="681"/>
        <end position="750"/>
    </location>
</feature>
<dbReference type="GO" id="GO:0030155">
    <property type="term" value="P:regulation of cell adhesion"/>
    <property type="evidence" value="ECO:0007669"/>
    <property type="project" value="InterPro"/>
</dbReference>
<evidence type="ECO:0000256" key="7">
    <source>
        <dbReference type="ARBA" id="ARBA00022889"/>
    </source>
</evidence>
<dbReference type="Pfam" id="PF06009">
    <property type="entry name" value="Laminin_II"/>
    <property type="match status" value="1"/>
</dbReference>
<keyword evidence="11 12" id="KW-0424">Laminin EGF-like domain</keyword>
<dbReference type="GO" id="GO:0030054">
    <property type="term" value="C:cell junction"/>
    <property type="evidence" value="ECO:0007669"/>
    <property type="project" value="UniProtKB-ARBA"/>
</dbReference>
<dbReference type="Gene3D" id="2.60.120.200">
    <property type="match status" value="5"/>
</dbReference>
<dbReference type="GO" id="GO:0007155">
    <property type="term" value="P:cell adhesion"/>
    <property type="evidence" value="ECO:0007669"/>
    <property type="project" value="UniProtKB-KW"/>
</dbReference>
<keyword evidence="2" id="KW-0964">Secreted</keyword>
<dbReference type="GO" id="GO:0060541">
    <property type="term" value="P:respiratory system development"/>
    <property type="evidence" value="ECO:0007669"/>
    <property type="project" value="UniProtKB-ARBA"/>
</dbReference>
<feature type="disulfide bond" evidence="12">
    <location>
        <begin position="230"/>
        <end position="239"/>
    </location>
</feature>
<dbReference type="InterPro" id="IPR056863">
    <property type="entry name" value="LMN_ATRN_NET-like_EGF"/>
</dbReference>
<dbReference type="FunFam" id="2.60.120.200:FF:000151">
    <property type="entry name" value="Laminin subunit alpha 5"/>
    <property type="match status" value="1"/>
</dbReference>
<evidence type="ECO:0000256" key="8">
    <source>
        <dbReference type="ARBA" id="ARBA00023054"/>
    </source>
</evidence>
<dbReference type="Pfam" id="PF02210">
    <property type="entry name" value="Laminin_G_2"/>
    <property type="match status" value="5"/>
</dbReference>
<dbReference type="FunFam" id="2.10.25.10:FF:000467">
    <property type="entry name" value="Laminin subunit alpha 5"/>
    <property type="match status" value="1"/>
</dbReference>
<dbReference type="FunFam" id="2.60.120.200:FF:000209">
    <property type="entry name" value="Laminin subunit alpha 5"/>
    <property type="match status" value="1"/>
</dbReference>
<evidence type="ECO:0000259" key="15">
    <source>
        <dbReference type="PROSITE" id="PS50025"/>
    </source>
</evidence>
<dbReference type="InterPro" id="IPR009254">
    <property type="entry name" value="Laminin_aI"/>
</dbReference>
<dbReference type="GO" id="GO:0035239">
    <property type="term" value="P:tube morphogenesis"/>
    <property type="evidence" value="ECO:0007669"/>
    <property type="project" value="UniProtKB-ARBA"/>
</dbReference>
<name>A0A7J7VYB2_MYOMY</name>
<evidence type="ECO:0000256" key="1">
    <source>
        <dbReference type="ARBA" id="ARBA00004302"/>
    </source>
</evidence>
<dbReference type="SUPFAM" id="SSF49899">
    <property type="entry name" value="Concanavalin A-like lectins/glucanases"/>
    <property type="match status" value="5"/>
</dbReference>
<dbReference type="PROSITE" id="PS50027">
    <property type="entry name" value="EGF_LAM_2"/>
    <property type="match status" value="5"/>
</dbReference>
<evidence type="ECO:0000313" key="19">
    <source>
        <dbReference type="Proteomes" id="UP000527355"/>
    </source>
</evidence>
<dbReference type="InterPro" id="IPR010307">
    <property type="entry name" value="Laminin_dom_II"/>
</dbReference>
<keyword evidence="19" id="KW-1185">Reference proteome</keyword>
<evidence type="ECO:0000256" key="14">
    <source>
        <dbReference type="SAM" id="MobiDB-lite"/>
    </source>
</evidence>
<dbReference type="PROSITE" id="PS50025">
    <property type="entry name" value="LAM_G_DOMAIN"/>
    <property type="match status" value="5"/>
</dbReference>
<feature type="domain" description="Laminin G" evidence="15">
    <location>
        <begin position="1082"/>
        <end position="1275"/>
    </location>
</feature>
<dbReference type="FunFam" id="2.10.25.10:FF:000033">
    <property type="entry name" value="Laminin subunit alpha 2"/>
    <property type="match status" value="1"/>
</dbReference>
<dbReference type="GO" id="GO:0045995">
    <property type="term" value="P:regulation of embryonic development"/>
    <property type="evidence" value="ECO:0007669"/>
    <property type="project" value="InterPro"/>
</dbReference>
<feature type="domain" description="Laminin G" evidence="15">
    <location>
        <begin position="1470"/>
        <end position="1640"/>
    </location>
</feature>
<proteinExistence type="predicted"/>
<dbReference type="InterPro" id="IPR000742">
    <property type="entry name" value="EGF"/>
</dbReference>
<dbReference type="SMART" id="SM00282">
    <property type="entry name" value="LamG"/>
    <property type="match status" value="5"/>
</dbReference>
<keyword evidence="4" id="KW-0732">Signal</keyword>
<dbReference type="GO" id="GO:0005102">
    <property type="term" value="F:signaling receptor binding"/>
    <property type="evidence" value="ECO:0007669"/>
    <property type="project" value="InterPro"/>
</dbReference>
<dbReference type="InterPro" id="IPR001791">
    <property type="entry name" value="Laminin_G"/>
</dbReference>
<gene>
    <name evidence="18" type="ORF">mMyoMyo1_007563</name>
</gene>
<dbReference type="SUPFAM" id="SSF57196">
    <property type="entry name" value="EGF/Laminin"/>
    <property type="match status" value="6"/>
</dbReference>
<feature type="compositionally biased region" description="Low complexity" evidence="14">
    <location>
        <begin position="1797"/>
        <end position="1814"/>
    </location>
</feature>
<dbReference type="PRINTS" id="PR00011">
    <property type="entry name" value="EGFLAMININ"/>
</dbReference>
<feature type="domain" description="Laminin G" evidence="15">
    <location>
        <begin position="1875"/>
        <end position="2055"/>
    </location>
</feature>
<dbReference type="GO" id="GO:0009887">
    <property type="term" value="P:animal organ morphogenesis"/>
    <property type="evidence" value="ECO:0007669"/>
    <property type="project" value="TreeGrafter"/>
</dbReference>
<dbReference type="GO" id="GO:0005201">
    <property type="term" value="F:extracellular matrix structural constituent"/>
    <property type="evidence" value="ECO:0007669"/>
    <property type="project" value="TreeGrafter"/>
</dbReference>
<dbReference type="PANTHER" id="PTHR10574:SF261">
    <property type="entry name" value="LAMININ SUBUNIT ALPHA-5"/>
    <property type="match status" value="1"/>
</dbReference>
<feature type="region of interest" description="Disordered" evidence="14">
    <location>
        <begin position="1795"/>
        <end position="1814"/>
    </location>
</feature>
<keyword evidence="5" id="KW-0677">Repeat</keyword>
<dbReference type="InterPro" id="IPR000034">
    <property type="entry name" value="Laminin_IV"/>
</dbReference>